<protein>
    <submittedName>
        <fullName evidence="3">C39 family peptidase</fullName>
    </submittedName>
</protein>
<feature type="compositionally biased region" description="Low complexity" evidence="1">
    <location>
        <begin position="198"/>
        <end position="210"/>
    </location>
</feature>
<dbReference type="EMBL" id="JARHTQ010000011">
    <property type="protein sequence ID" value="MDF2257661.1"/>
    <property type="molecule type" value="Genomic_DNA"/>
</dbReference>
<name>A0ABT5Z1E6_9ACTN</name>
<evidence type="ECO:0000256" key="1">
    <source>
        <dbReference type="SAM" id="MobiDB-lite"/>
    </source>
</evidence>
<dbReference type="InterPro" id="IPR039564">
    <property type="entry name" value="Peptidase_C39-like"/>
</dbReference>
<accession>A0ABT5Z1E6</accession>
<gene>
    <name evidence="3" type="ORF">P2L57_18645</name>
</gene>
<reference evidence="3 4" key="1">
    <citation type="submission" date="2023-03" db="EMBL/GenBank/DDBJ databases">
        <title>Draft genome sequence of type strain Streptomyces ferralitis JCM 14344.</title>
        <authorList>
            <person name="Klaysubun C."/>
            <person name="Duangmal K."/>
        </authorList>
    </citation>
    <scope>NUCLEOTIDE SEQUENCE [LARGE SCALE GENOMIC DNA]</scope>
    <source>
        <strain evidence="3 4">JCM 14344</strain>
    </source>
</reference>
<proteinExistence type="predicted"/>
<evidence type="ECO:0000313" key="3">
    <source>
        <dbReference type="EMBL" id="MDF2257661.1"/>
    </source>
</evidence>
<dbReference type="Pfam" id="PF13529">
    <property type="entry name" value="Peptidase_C39_2"/>
    <property type="match status" value="1"/>
</dbReference>
<evidence type="ECO:0000313" key="4">
    <source>
        <dbReference type="Proteomes" id="UP001220022"/>
    </source>
</evidence>
<feature type="region of interest" description="Disordered" evidence="1">
    <location>
        <begin position="196"/>
        <end position="219"/>
    </location>
</feature>
<dbReference type="RefSeq" id="WP_275815904.1">
    <property type="nucleotide sequence ID" value="NZ_BAAANM010000022.1"/>
</dbReference>
<comment type="caution">
    <text evidence="3">The sequence shown here is derived from an EMBL/GenBank/DDBJ whole genome shotgun (WGS) entry which is preliminary data.</text>
</comment>
<keyword evidence="4" id="KW-1185">Reference proteome</keyword>
<feature type="domain" description="Peptidase C39-like" evidence="2">
    <location>
        <begin position="44"/>
        <end position="161"/>
    </location>
</feature>
<sequence length="219" mass="24046">MPAHTQYASSHLISAIAYHGLDPAADPAWASTGATTVEEYARWSRNLCGMACLRMLLAHRDGTAPSLFDLAAMARRHRAYVEESDGSIKGLIYAPFVAYVHEAHEINATVHRDLSMVELSQLLQAGRMVMASVHKEIRRPDRDPPGRGGHLVLVIGQDECGRLHWRNPSGHTHQARIAAHPPEVFARFFGHRGISLDPAPATRRPAASSTDAKTPGDRR</sequence>
<organism evidence="3 4">
    <name type="scientific">Streptantibioticus ferralitis</name>
    <dbReference type="NCBI Taxonomy" id="236510"/>
    <lineage>
        <taxon>Bacteria</taxon>
        <taxon>Bacillati</taxon>
        <taxon>Actinomycetota</taxon>
        <taxon>Actinomycetes</taxon>
        <taxon>Kitasatosporales</taxon>
        <taxon>Streptomycetaceae</taxon>
        <taxon>Streptantibioticus</taxon>
    </lineage>
</organism>
<dbReference type="Proteomes" id="UP001220022">
    <property type="component" value="Unassembled WGS sequence"/>
</dbReference>
<evidence type="ECO:0000259" key="2">
    <source>
        <dbReference type="Pfam" id="PF13529"/>
    </source>
</evidence>